<comment type="caution">
    <text evidence="1">The sequence shown here is derived from an EMBL/GenBank/DDBJ whole genome shotgun (WGS) entry which is preliminary data.</text>
</comment>
<dbReference type="EMBL" id="BARV01002073">
    <property type="protein sequence ID" value="GAH89865.1"/>
    <property type="molecule type" value="Genomic_DNA"/>
</dbReference>
<dbReference type="AlphaFoldDB" id="X1K8B0"/>
<reference evidence="1" key="1">
    <citation type="journal article" date="2014" name="Front. Microbiol.">
        <title>High frequency of phylogenetically diverse reductive dehalogenase-homologous genes in deep subseafloor sedimentary metagenomes.</title>
        <authorList>
            <person name="Kawai M."/>
            <person name="Futagami T."/>
            <person name="Toyoda A."/>
            <person name="Takaki Y."/>
            <person name="Nishi S."/>
            <person name="Hori S."/>
            <person name="Arai W."/>
            <person name="Tsubouchi T."/>
            <person name="Morono Y."/>
            <person name="Uchiyama I."/>
            <person name="Ito T."/>
            <person name="Fujiyama A."/>
            <person name="Inagaki F."/>
            <person name="Takami H."/>
        </authorList>
    </citation>
    <scope>NUCLEOTIDE SEQUENCE</scope>
    <source>
        <strain evidence="1">Expedition CK06-06</strain>
    </source>
</reference>
<proteinExistence type="predicted"/>
<organism evidence="1">
    <name type="scientific">marine sediment metagenome</name>
    <dbReference type="NCBI Taxonomy" id="412755"/>
    <lineage>
        <taxon>unclassified sequences</taxon>
        <taxon>metagenomes</taxon>
        <taxon>ecological metagenomes</taxon>
    </lineage>
</organism>
<accession>X1K8B0</accession>
<name>X1K8B0_9ZZZZ</name>
<gene>
    <name evidence="1" type="ORF">S06H3_05558</name>
</gene>
<evidence type="ECO:0000313" key="1">
    <source>
        <dbReference type="EMBL" id="GAH89865.1"/>
    </source>
</evidence>
<sequence>MAKVKICLDSACTKYIYCDDGTTVIQKKPGCDANFKASKEFDKDFELISRGTTKTLFSPDEVFENPEVGKELVMKKAEDPTKEQKIAELEAQIKELKKEKQEML</sequence>
<protein>
    <submittedName>
        <fullName evidence="1">Uncharacterized protein</fullName>
    </submittedName>
</protein>